<dbReference type="RefSeq" id="WP_169382341.1">
    <property type="nucleotide sequence ID" value="NZ_JAAXLA010000028.1"/>
</dbReference>
<keyword evidence="2" id="KW-1185">Reference proteome</keyword>
<name>A0ABX1SBG3_9PSEU</name>
<protein>
    <recommendedName>
        <fullName evidence="3">Lsr2 protein</fullName>
    </recommendedName>
</protein>
<accession>A0ABX1SBG3</accession>
<gene>
    <name evidence="1" type="ORF">HF526_16545</name>
</gene>
<organism evidence="1 2">
    <name type="scientific">Pseudonocardia acidicola</name>
    <dbReference type="NCBI Taxonomy" id="2724939"/>
    <lineage>
        <taxon>Bacteria</taxon>
        <taxon>Bacillati</taxon>
        <taxon>Actinomycetota</taxon>
        <taxon>Actinomycetes</taxon>
        <taxon>Pseudonocardiales</taxon>
        <taxon>Pseudonocardiaceae</taxon>
        <taxon>Pseudonocardia</taxon>
    </lineage>
</organism>
<dbReference type="Proteomes" id="UP000820669">
    <property type="component" value="Unassembled WGS sequence"/>
</dbReference>
<proteinExistence type="predicted"/>
<reference evidence="1 2" key="1">
    <citation type="submission" date="2020-04" db="EMBL/GenBank/DDBJ databases">
        <authorList>
            <person name="Klaysubun C."/>
            <person name="Duangmal K."/>
            <person name="Lipun K."/>
        </authorList>
    </citation>
    <scope>NUCLEOTIDE SEQUENCE [LARGE SCALE GENOMIC DNA]</scope>
    <source>
        <strain evidence="1 2">K10HN5</strain>
    </source>
</reference>
<evidence type="ECO:0000313" key="2">
    <source>
        <dbReference type="Proteomes" id="UP000820669"/>
    </source>
</evidence>
<evidence type="ECO:0000313" key="1">
    <source>
        <dbReference type="EMBL" id="NMH98904.1"/>
    </source>
</evidence>
<comment type="caution">
    <text evidence="1">The sequence shown here is derived from an EMBL/GenBank/DDBJ whole genome shotgun (WGS) entry which is preliminary data.</text>
</comment>
<dbReference type="EMBL" id="JAAXLA010000028">
    <property type="protein sequence ID" value="NMH98904.1"/>
    <property type="molecule type" value="Genomic_DNA"/>
</dbReference>
<evidence type="ECO:0008006" key="3">
    <source>
        <dbReference type="Google" id="ProtNLM"/>
    </source>
</evidence>
<sequence>MKWRGDGLAGLMVELVDSAGSEADDGEKVTVTLDGALWDRVKLVAQHETMNRQRAQSMGVR</sequence>